<evidence type="ECO:0000256" key="9">
    <source>
        <dbReference type="ARBA" id="ARBA00049244"/>
    </source>
</evidence>
<dbReference type="GO" id="GO:0006260">
    <property type="term" value="P:DNA replication"/>
    <property type="evidence" value="ECO:0007669"/>
    <property type="project" value="UniProtKB-KW"/>
</dbReference>
<dbReference type="EMBL" id="AAUX01000001">
    <property type="protein sequence ID" value="EAV47041.1"/>
    <property type="molecule type" value="Genomic_DNA"/>
</dbReference>
<dbReference type="Gene3D" id="3.20.20.140">
    <property type="entry name" value="Metal-dependent hydrolases"/>
    <property type="match status" value="1"/>
</dbReference>
<protein>
    <recommendedName>
        <fullName evidence="3">DNA polymerase III subunit alpha</fullName>
        <ecNumber evidence="2">2.7.7.7</ecNumber>
    </recommendedName>
</protein>
<dbReference type="EC" id="2.7.7.7" evidence="2"/>
<dbReference type="InterPro" id="IPR003141">
    <property type="entry name" value="Pol/His_phosphatase_N"/>
</dbReference>
<dbReference type="AlphaFoldDB" id="A0P681"/>
<keyword evidence="7" id="KW-0235">DNA replication</keyword>
<evidence type="ECO:0000256" key="8">
    <source>
        <dbReference type="ARBA" id="ARBA00022932"/>
    </source>
</evidence>
<gene>
    <name evidence="11" type="ORF">MB2181_03170</name>
</gene>
<evidence type="ECO:0000256" key="2">
    <source>
        <dbReference type="ARBA" id="ARBA00012417"/>
    </source>
</evidence>
<dbReference type="Gene3D" id="1.10.150.870">
    <property type="match status" value="1"/>
</dbReference>
<sequence>MSDSTQPSFIHLRCHSEYSITDGIVRIPEYIKKAVDTGMPALGLTDLSNLFGAVKFYKAATQSGIKPILGCDVWIENETNPDQPYRMALFCQNQQGYIHLSELLSKAFLTNQSRGKAILKKSWVLNAHDGLIALSGALKGNIGYLLDQNKIDEAQEELSAWRAIFGDRFYLEIQRYGSDARKKKQEEYIQKAIFLAVNNQVPLVATHPIQFMHTDDFRAHESKTCIADGYVLADQRRPKDFTPEQYFKTPEEMLELFHDIPSATHNTVTIAKRCNFQFQLGEIFLPDFPIPNGTKIEDYLLIEAKKGLDQRLEDLYIDLKEREDQIPKYLDRLNFEVKVINEMGYAGYFLIVADFINWSKSNHIPVGPGRGSGAGSVVAYSLGITDLDPLAYNLLFERFLNPDRVSMPDFDIDFCQEGRDRVIDYVKQKYGSDSVSQIATFGTMAAKAVLRDVGRVLDLPYNFVDTIAKLVPLELGITLKDAIEKEPQIKDRIKKEEEVKELFDLALRLEGLVRNVSMHAGGVLIAPTKISAFSPIYCQPGAEGIVSQFDKDDVEAVGLVKFDFLGLRTLTIVAMALENANHIRSQKGEDPLQLESIPIDDKPTFDLLKASNTTAVFQLESRGMKDMLKQAKPDCFEDIIALVALYRPGPMDLIPDFCKRKHGQQQVKYPHPATESILKETYGIAVYQEQVMQIAQVVAGYTLGGADLLRRAMGKKKIEEMDAQRATFVEGALKHELNQRQATDLFDLLEKFAGYGFNKSHAAAYAMIAYQTGYLKAHYPSAFIAASMSADMNNTDNVHMLFDDCVLNNITLLPPNINKSEYKFVPVDHESILYGLGAVKGTGLSAIDIIIDERNANGPFTSLFDFAARLDLRKVNRKAFESLIRSGAFDEIEPNRATLLASVNLAITKAEQANAHQGQNALFEEFETTEVPLVEVGLWEERKQLAEEKIALGFYFSGHPFKFYEKMIRQFVPNKLSELTPRDATYLIAGIISTIHMRMTSRGKIAIVTLDDGVGRIDVVIGNKILTEVYDLVKEDKLLVVEGRVSHDDFTGGNRVSAMKVNDLLTIQSAKAALLSIALKQQDDGVKLKALLKPYCNGAFDSRINKCKVRVEYENHKGKVELLLGSDWDVTLHEELIIGLSKTFHDENVKIIYN</sequence>
<evidence type="ECO:0000259" key="10">
    <source>
        <dbReference type="SMART" id="SM00481"/>
    </source>
</evidence>
<keyword evidence="12" id="KW-1185">Reference proteome</keyword>
<dbReference type="CDD" id="cd07433">
    <property type="entry name" value="PHP_PolIIIA_DnaE1"/>
    <property type="match status" value="1"/>
</dbReference>
<keyword evidence="4" id="KW-0963">Cytoplasm</keyword>
<dbReference type="GO" id="GO:0003887">
    <property type="term" value="F:DNA-directed DNA polymerase activity"/>
    <property type="evidence" value="ECO:0007669"/>
    <property type="project" value="UniProtKB-KW"/>
</dbReference>
<accession>A0P681</accession>
<comment type="caution">
    <text evidence="11">The sequence shown here is derived from an EMBL/GenBank/DDBJ whole genome shotgun (WGS) entry which is preliminary data.</text>
</comment>
<dbReference type="GO" id="GO:0005737">
    <property type="term" value="C:cytoplasm"/>
    <property type="evidence" value="ECO:0007669"/>
    <property type="project" value="UniProtKB-SubCell"/>
</dbReference>
<dbReference type="InterPro" id="IPR049821">
    <property type="entry name" value="PolIIIA_DnaE1_PHP"/>
</dbReference>
<keyword evidence="8" id="KW-0239">DNA-directed DNA polymerase</keyword>
<evidence type="ECO:0000256" key="1">
    <source>
        <dbReference type="ARBA" id="ARBA00004496"/>
    </source>
</evidence>
<dbReference type="Pfam" id="PF02811">
    <property type="entry name" value="PHP"/>
    <property type="match status" value="1"/>
</dbReference>
<dbReference type="Pfam" id="PF17657">
    <property type="entry name" value="DNA_pol3_finger"/>
    <property type="match status" value="1"/>
</dbReference>
<dbReference type="GO" id="GO:0008408">
    <property type="term" value="F:3'-5' exonuclease activity"/>
    <property type="evidence" value="ECO:0007669"/>
    <property type="project" value="InterPro"/>
</dbReference>
<evidence type="ECO:0000256" key="7">
    <source>
        <dbReference type="ARBA" id="ARBA00022705"/>
    </source>
</evidence>
<dbReference type="CDD" id="cd04485">
    <property type="entry name" value="DnaE_OBF"/>
    <property type="match status" value="1"/>
</dbReference>
<dbReference type="InterPro" id="IPR041931">
    <property type="entry name" value="DNA_pol3_alpha_thumb_dom"/>
</dbReference>
<dbReference type="SMART" id="SM00481">
    <property type="entry name" value="POLIIIAc"/>
    <property type="match status" value="1"/>
</dbReference>
<dbReference type="Gene3D" id="1.10.10.1600">
    <property type="entry name" value="Bacterial DNA polymerase III alpha subunit, thumb domain"/>
    <property type="match status" value="1"/>
</dbReference>
<dbReference type="InterPro" id="IPR004013">
    <property type="entry name" value="PHP_dom"/>
</dbReference>
<comment type="subcellular location">
    <subcellularLocation>
        <location evidence="1">Cytoplasm</location>
    </subcellularLocation>
</comment>
<organism evidence="11 12">
    <name type="scientific">Methylophilales bacterium HTCC2181</name>
    <dbReference type="NCBI Taxonomy" id="383631"/>
    <lineage>
        <taxon>Bacteria</taxon>
        <taxon>Pseudomonadati</taxon>
        <taxon>Pseudomonadota</taxon>
        <taxon>Betaproteobacteria</taxon>
        <taxon>Nitrosomonadales</taxon>
        <taxon>OM43 clade</taxon>
    </lineage>
</organism>
<dbReference type="NCBIfam" id="NF004226">
    <property type="entry name" value="PRK05673.1"/>
    <property type="match status" value="1"/>
</dbReference>
<dbReference type="PANTHER" id="PTHR32294:SF0">
    <property type="entry name" value="DNA POLYMERASE III SUBUNIT ALPHA"/>
    <property type="match status" value="1"/>
</dbReference>
<dbReference type="Proteomes" id="UP000054262">
    <property type="component" value="Unassembled WGS sequence"/>
</dbReference>
<evidence type="ECO:0000256" key="3">
    <source>
        <dbReference type="ARBA" id="ARBA00019114"/>
    </source>
</evidence>
<dbReference type="SUPFAM" id="SSF89550">
    <property type="entry name" value="PHP domain-like"/>
    <property type="match status" value="1"/>
</dbReference>
<evidence type="ECO:0000313" key="12">
    <source>
        <dbReference type="Proteomes" id="UP000054262"/>
    </source>
</evidence>
<feature type="domain" description="Polymerase/histidinol phosphatase N-terminal" evidence="10">
    <location>
        <begin position="10"/>
        <end position="77"/>
    </location>
</feature>
<evidence type="ECO:0000313" key="11">
    <source>
        <dbReference type="EMBL" id="EAV47041.1"/>
    </source>
</evidence>
<dbReference type="Pfam" id="PF14579">
    <property type="entry name" value="HHH_6"/>
    <property type="match status" value="1"/>
</dbReference>
<dbReference type="GO" id="GO:0003676">
    <property type="term" value="F:nucleic acid binding"/>
    <property type="evidence" value="ECO:0007669"/>
    <property type="project" value="InterPro"/>
</dbReference>
<keyword evidence="6" id="KW-0548">Nucleotidyltransferase</keyword>
<dbReference type="InterPro" id="IPR040982">
    <property type="entry name" value="DNA_pol3_finger"/>
</dbReference>
<dbReference type="Pfam" id="PF07733">
    <property type="entry name" value="DNA_pol3_alpha"/>
    <property type="match status" value="1"/>
</dbReference>
<dbReference type="InterPro" id="IPR004805">
    <property type="entry name" value="DnaE2/DnaE/PolC"/>
</dbReference>
<dbReference type="PANTHER" id="PTHR32294">
    <property type="entry name" value="DNA POLYMERASE III SUBUNIT ALPHA"/>
    <property type="match status" value="1"/>
</dbReference>
<reference evidence="11 12" key="1">
    <citation type="submission" date="2006-11" db="EMBL/GenBank/DDBJ databases">
        <authorList>
            <person name="Giovannoni S."/>
            <person name="Vergin K."/>
            <person name="Ferriera S."/>
            <person name="Johnson J."/>
            <person name="Kravitz S."/>
            <person name="Beeson K."/>
            <person name="Sutton G."/>
            <person name="Rogers Y.-H."/>
            <person name="Friedman R."/>
            <person name="Frazier M."/>
            <person name="Venter J.C."/>
        </authorList>
    </citation>
    <scope>NUCLEOTIDE SEQUENCE [LARGE SCALE GENOMIC DNA]</scope>
    <source>
        <strain evidence="11 12">HTCC2181</strain>
    </source>
</reference>
<dbReference type="InterPro" id="IPR011708">
    <property type="entry name" value="DNA_pol3_alpha_NTPase_dom"/>
</dbReference>
<dbReference type="InterPro" id="IPR004365">
    <property type="entry name" value="NA-bd_OB_tRNA"/>
</dbReference>
<evidence type="ECO:0000256" key="5">
    <source>
        <dbReference type="ARBA" id="ARBA00022679"/>
    </source>
</evidence>
<dbReference type="InterPro" id="IPR029460">
    <property type="entry name" value="DNAPol_HHH"/>
</dbReference>
<evidence type="ECO:0000256" key="6">
    <source>
        <dbReference type="ARBA" id="ARBA00022695"/>
    </source>
</evidence>
<dbReference type="InterPro" id="IPR016195">
    <property type="entry name" value="Pol/histidinol_Pase-like"/>
</dbReference>
<dbReference type="NCBIfam" id="TIGR00594">
    <property type="entry name" value="polc"/>
    <property type="match status" value="1"/>
</dbReference>
<dbReference type="OrthoDB" id="9803237at2"/>
<name>A0P681_9PROT</name>
<evidence type="ECO:0000256" key="4">
    <source>
        <dbReference type="ARBA" id="ARBA00022490"/>
    </source>
</evidence>
<proteinExistence type="predicted"/>
<keyword evidence="5" id="KW-0808">Transferase</keyword>
<dbReference type="Pfam" id="PF01336">
    <property type="entry name" value="tRNA_anti-codon"/>
    <property type="match status" value="1"/>
</dbReference>
<comment type="catalytic activity">
    <reaction evidence="9">
        <text>DNA(n) + a 2'-deoxyribonucleoside 5'-triphosphate = DNA(n+1) + diphosphate</text>
        <dbReference type="Rhea" id="RHEA:22508"/>
        <dbReference type="Rhea" id="RHEA-COMP:17339"/>
        <dbReference type="Rhea" id="RHEA-COMP:17340"/>
        <dbReference type="ChEBI" id="CHEBI:33019"/>
        <dbReference type="ChEBI" id="CHEBI:61560"/>
        <dbReference type="ChEBI" id="CHEBI:173112"/>
        <dbReference type="EC" id="2.7.7.7"/>
    </reaction>
</comment>